<dbReference type="STRING" id="554065.E1ZGW6"/>
<dbReference type="RefSeq" id="XP_005847114.1">
    <property type="nucleotide sequence ID" value="XM_005847052.1"/>
</dbReference>
<sequence>MPATSAARALAMDIKDTDSELQITADVPGLTKDDIKVQVSPDRVLSISGERRSEHKEGSKEAGNLRIERSYGSFLRRFRLPENVDVEGIKANTKDGVLRLTVPKTEAAKPKQIDIQVSE</sequence>
<feature type="domain" description="SHSP" evidence="4">
    <location>
        <begin position="3"/>
        <end position="118"/>
    </location>
</feature>
<protein>
    <recommendedName>
        <fullName evidence="4">SHSP domain-containing protein</fullName>
    </recommendedName>
</protein>
<dbReference type="InParanoid" id="E1ZGW6"/>
<dbReference type="InterPro" id="IPR031107">
    <property type="entry name" value="Small_HSP"/>
</dbReference>
<dbReference type="OrthoDB" id="1245404at2759"/>
<dbReference type="Pfam" id="PF00011">
    <property type="entry name" value="HSP20"/>
    <property type="match status" value="1"/>
</dbReference>
<dbReference type="OMA" id="TGRFERC"/>
<dbReference type="KEGG" id="cvr:CHLNCDRAFT_23898"/>
<dbReference type="eggNOG" id="KOG0710">
    <property type="taxonomic scope" value="Eukaryota"/>
</dbReference>
<dbReference type="InterPro" id="IPR008978">
    <property type="entry name" value="HSP20-like_chaperone"/>
</dbReference>
<dbReference type="PANTHER" id="PTHR11527">
    <property type="entry name" value="HEAT-SHOCK PROTEIN 20 FAMILY MEMBER"/>
    <property type="match status" value="1"/>
</dbReference>
<name>E1ZGW6_CHLVA</name>
<evidence type="ECO:0000256" key="3">
    <source>
        <dbReference type="RuleBase" id="RU003616"/>
    </source>
</evidence>
<reference evidence="5 6" key="1">
    <citation type="journal article" date="2010" name="Plant Cell">
        <title>The Chlorella variabilis NC64A genome reveals adaptation to photosymbiosis, coevolution with viruses, and cryptic sex.</title>
        <authorList>
            <person name="Blanc G."/>
            <person name="Duncan G."/>
            <person name="Agarkova I."/>
            <person name="Borodovsky M."/>
            <person name="Gurnon J."/>
            <person name="Kuo A."/>
            <person name="Lindquist E."/>
            <person name="Lucas S."/>
            <person name="Pangilinan J."/>
            <person name="Polle J."/>
            <person name="Salamov A."/>
            <person name="Terry A."/>
            <person name="Yamada T."/>
            <person name="Dunigan D.D."/>
            <person name="Grigoriev I.V."/>
            <person name="Claverie J.M."/>
            <person name="Van Etten J.L."/>
        </authorList>
    </citation>
    <scope>NUCLEOTIDE SEQUENCE [LARGE SCALE GENOMIC DNA]</scope>
    <source>
        <strain evidence="5 6">NC64A</strain>
    </source>
</reference>
<dbReference type="EMBL" id="GL433846">
    <property type="protein sequence ID" value="EFN55012.1"/>
    <property type="molecule type" value="Genomic_DNA"/>
</dbReference>
<dbReference type="Proteomes" id="UP000008141">
    <property type="component" value="Unassembled WGS sequence"/>
</dbReference>
<dbReference type="SUPFAM" id="SSF49764">
    <property type="entry name" value="HSP20-like chaperones"/>
    <property type="match status" value="1"/>
</dbReference>
<evidence type="ECO:0000313" key="6">
    <source>
        <dbReference type="Proteomes" id="UP000008141"/>
    </source>
</evidence>
<dbReference type="AlphaFoldDB" id="E1ZGW6"/>
<dbReference type="GeneID" id="17354331"/>
<accession>E1ZGW6</accession>
<evidence type="ECO:0000259" key="4">
    <source>
        <dbReference type="PROSITE" id="PS01031"/>
    </source>
</evidence>
<dbReference type="PROSITE" id="PS01031">
    <property type="entry name" value="SHSP"/>
    <property type="match status" value="1"/>
</dbReference>
<evidence type="ECO:0000256" key="2">
    <source>
        <dbReference type="PROSITE-ProRule" id="PRU00285"/>
    </source>
</evidence>
<proteinExistence type="inferred from homology"/>
<gene>
    <name evidence="5" type="ORF">CHLNCDRAFT_23898</name>
</gene>
<evidence type="ECO:0000313" key="5">
    <source>
        <dbReference type="EMBL" id="EFN55012.1"/>
    </source>
</evidence>
<dbReference type="InterPro" id="IPR002068">
    <property type="entry name" value="A-crystallin/Hsp20_dom"/>
</dbReference>
<dbReference type="Gene3D" id="2.60.40.790">
    <property type="match status" value="1"/>
</dbReference>
<evidence type="ECO:0000256" key="1">
    <source>
        <dbReference type="ARBA" id="ARBA00023016"/>
    </source>
</evidence>
<comment type="similarity">
    <text evidence="2 3">Belongs to the small heat shock protein (HSP20) family.</text>
</comment>
<keyword evidence="1" id="KW-0346">Stress response</keyword>
<organism evidence="6">
    <name type="scientific">Chlorella variabilis</name>
    <name type="common">Green alga</name>
    <dbReference type="NCBI Taxonomy" id="554065"/>
    <lineage>
        <taxon>Eukaryota</taxon>
        <taxon>Viridiplantae</taxon>
        <taxon>Chlorophyta</taxon>
        <taxon>core chlorophytes</taxon>
        <taxon>Trebouxiophyceae</taxon>
        <taxon>Chlorellales</taxon>
        <taxon>Chlorellaceae</taxon>
        <taxon>Chlorella clade</taxon>
        <taxon>Chlorella</taxon>
    </lineage>
</organism>
<dbReference type="CDD" id="cd06464">
    <property type="entry name" value="ACD_sHsps-like"/>
    <property type="match status" value="1"/>
</dbReference>
<dbReference type="FunCoup" id="E1ZGW6">
    <property type="interactions" value="94"/>
</dbReference>
<keyword evidence="6" id="KW-1185">Reference proteome</keyword>